<feature type="domain" description="EF-hand" evidence="1">
    <location>
        <begin position="76"/>
        <end position="87"/>
    </location>
</feature>
<protein>
    <recommendedName>
        <fullName evidence="5">Peptidase C39-like domain-containing protein</fullName>
    </recommendedName>
</protein>
<dbReference type="InterPro" id="IPR039564">
    <property type="entry name" value="Peptidase_C39-like"/>
</dbReference>
<dbReference type="Pfam" id="PF13202">
    <property type="entry name" value="EF-hand_5"/>
    <property type="match status" value="1"/>
</dbReference>
<dbReference type="Pfam" id="PF13529">
    <property type="entry name" value="Peptidase_C39_2"/>
    <property type="match status" value="1"/>
</dbReference>
<reference evidence="4" key="1">
    <citation type="submission" date="2020-07" db="EMBL/GenBank/DDBJ databases">
        <title>Complete genome sequencing of Clostridia bacterium strain 12CBH8.</title>
        <authorList>
            <person name="Sakamoto M."/>
            <person name="Murakami T."/>
            <person name="Mori H."/>
        </authorList>
    </citation>
    <scope>NUCLEOTIDE SEQUENCE [LARGE SCALE GENOMIC DNA]</scope>
    <source>
        <strain evidence="4">12CBH8</strain>
    </source>
</reference>
<evidence type="ECO:0000259" key="2">
    <source>
        <dbReference type="Pfam" id="PF13529"/>
    </source>
</evidence>
<gene>
    <name evidence="3" type="ORF">C12CBH8_13480</name>
</gene>
<sequence length="351" mass="38007">MFDSFLDLFGIDDLSDDIDLDPGPDIADSLGSAPMGSDILTQELDINGDGIVDGILAVQDLDLNGDGIIDATMWQQQLDTNGDGYIDTIQTDIPQDTNGDGIVDYQYTTVEMDTNGDGIIDYTTVAEDFDGDGLFDSVSEWMDTNGDGQLEPMTMDESGSVYDYNFDPAQSDSDSVIGDPAEAMEAWHPQESQNSCAVASQEFILETLTGKEFEESDLCDLAEENGWYTPEGGTLAYDTGNILEAMGMRVERSEFNTISDIEECLQNGGEVIVGVDSSELWEGPDHEMFGPGMQADHAVQVIGIDYSNPSQPMVILNDSGVADGCGAMVPMDVFIDAWQDSNCFMVEAYAQ</sequence>
<evidence type="ECO:0000313" key="4">
    <source>
        <dbReference type="Proteomes" id="UP000593890"/>
    </source>
</evidence>
<dbReference type="KEGG" id="sman:C12CBH8_13480"/>
<name>A0A7I8D5I0_9FIRM</name>
<organism evidence="3 4">
    <name type="scientific">Solibaculum mannosilyticum</name>
    <dbReference type="NCBI Taxonomy" id="2780922"/>
    <lineage>
        <taxon>Bacteria</taxon>
        <taxon>Bacillati</taxon>
        <taxon>Bacillota</taxon>
        <taxon>Clostridia</taxon>
        <taxon>Eubacteriales</taxon>
        <taxon>Oscillospiraceae</taxon>
        <taxon>Solibaculum</taxon>
    </lineage>
</organism>
<evidence type="ECO:0000313" key="3">
    <source>
        <dbReference type="EMBL" id="BCI60709.1"/>
    </source>
</evidence>
<dbReference type="AlphaFoldDB" id="A0A7I8D5I0"/>
<feature type="domain" description="Peptidase C39-like" evidence="2">
    <location>
        <begin position="189"/>
        <end position="319"/>
    </location>
</feature>
<dbReference type="RefSeq" id="WP_099322121.1">
    <property type="nucleotide sequence ID" value="NZ_AP023321.1"/>
</dbReference>
<evidence type="ECO:0000259" key="1">
    <source>
        <dbReference type="Pfam" id="PF13202"/>
    </source>
</evidence>
<proteinExistence type="predicted"/>
<evidence type="ECO:0008006" key="5">
    <source>
        <dbReference type="Google" id="ProtNLM"/>
    </source>
</evidence>
<accession>A0A7I8D5I0</accession>
<dbReference type="GO" id="GO:0005509">
    <property type="term" value="F:calcium ion binding"/>
    <property type="evidence" value="ECO:0007669"/>
    <property type="project" value="InterPro"/>
</dbReference>
<dbReference type="Gene3D" id="3.90.70.10">
    <property type="entry name" value="Cysteine proteinases"/>
    <property type="match status" value="1"/>
</dbReference>
<keyword evidence="4" id="KW-1185">Reference proteome</keyword>
<dbReference type="EMBL" id="AP023321">
    <property type="protein sequence ID" value="BCI60709.1"/>
    <property type="molecule type" value="Genomic_DNA"/>
</dbReference>
<dbReference type="InterPro" id="IPR002048">
    <property type="entry name" value="EF_hand_dom"/>
</dbReference>
<dbReference type="Proteomes" id="UP000593890">
    <property type="component" value="Chromosome"/>
</dbReference>